<protein>
    <submittedName>
        <fullName evidence="5">DNA-binding LacI/PurR family transcriptional regulator</fullName>
    </submittedName>
</protein>
<name>A0A7W7SHE2_9ACTN</name>
<reference evidence="5 6" key="1">
    <citation type="submission" date="2020-08" db="EMBL/GenBank/DDBJ databases">
        <title>Sequencing the genomes of 1000 actinobacteria strains.</title>
        <authorList>
            <person name="Klenk H.-P."/>
        </authorList>
    </citation>
    <scope>NUCLEOTIDE SEQUENCE [LARGE SCALE GENOMIC DNA]</scope>
    <source>
        <strain evidence="5 6">DSM 44786</strain>
    </source>
</reference>
<evidence type="ECO:0000256" key="3">
    <source>
        <dbReference type="ARBA" id="ARBA00023163"/>
    </source>
</evidence>
<dbReference type="Gene3D" id="3.40.50.2300">
    <property type="match status" value="2"/>
</dbReference>
<evidence type="ECO:0000313" key="6">
    <source>
        <dbReference type="Proteomes" id="UP000573327"/>
    </source>
</evidence>
<dbReference type="SMART" id="SM00354">
    <property type="entry name" value="HTH_LACI"/>
    <property type="match status" value="1"/>
</dbReference>
<proteinExistence type="predicted"/>
<dbReference type="SUPFAM" id="SSF53822">
    <property type="entry name" value="Periplasmic binding protein-like I"/>
    <property type="match status" value="1"/>
</dbReference>
<organism evidence="5 6">
    <name type="scientific">Kitasatospora gansuensis</name>
    <dbReference type="NCBI Taxonomy" id="258050"/>
    <lineage>
        <taxon>Bacteria</taxon>
        <taxon>Bacillati</taxon>
        <taxon>Actinomycetota</taxon>
        <taxon>Actinomycetes</taxon>
        <taxon>Kitasatosporales</taxon>
        <taxon>Streptomycetaceae</taxon>
        <taxon>Kitasatospora</taxon>
    </lineage>
</organism>
<evidence type="ECO:0000256" key="2">
    <source>
        <dbReference type="ARBA" id="ARBA00023125"/>
    </source>
</evidence>
<evidence type="ECO:0000259" key="4">
    <source>
        <dbReference type="PROSITE" id="PS50932"/>
    </source>
</evidence>
<dbReference type="InterPro" id="IPR000843">
    <property type="entry name" value="HTH_LacI"/>
</dbReference>
<accession>A0A7W7SHE2</accession>
<dbReference type="Proteomes" id="UP000573327">
    <property type="component" value="Unassembled WGS sequence"/>
</dbReference>
<keyword evidence="1" id="KW-0805">Transcription regulation</keyword>
<dbReference type="Pfam" id="PF13377">
    <property type="entry name" value="Peripla_BP_3"/>
    <property type="match status" value="1"/>
</dbReference>
<dbReference type="InterPro" id="IPR010982">
    <property type="entry name" value="Lambda_DNA-bd_dom_sf"/>
</dbReference>
<evidence type="ECO:0000256" key="1">
    <source>
        <dbReference type="ARBA" id="ARBA00023015"/>
    </source>
</evidence>
<dbReference type="Pfam" id="PF00356">
    <property type="entry name" value="LacI"/>
    <property type="match status" value="1"/>
</dbReference>
<dbReference type="Gene3D" id="1.10.260.40">
    <property type="entry name" value="lambda repressor-like DNA-binding domains"/>
    <property type="match status" value="1"/>
</dbReference>
<dbReference type="GO" id="GO:0003700">
    <property type="term" value="F:DNA-binding transcription factor activity"/>
    <property type="evidence" value="ECO:0007669"/>
    <property type="project" value="TreeGrafter"/>
</dbReference>
<comment type="caution">
    <text evidence="5">The sequence shown here is derived from an EMBL/GenBank/DDBJ whole genome shotgun (WGS) entry which is preliminary data.</text>
</comment>
<dbReference type="PANTHER" id="PTHR30146:SF153">
    <property type="entry name" value="LACTOSE OPERON REPRESSOR"/>
    <property type="match status" value="1"/>
</dbReference>
<dbReference type="PROSITE" id="PS50932">
    <property type="entry name" value="HTH_LACI_2"/>
    <property type="match status" value="1"/>
</dbReference>
<dbReference type="SUPFAM" id="SSF47413">
    <property type="entry name" value="lambda repressor-like DNA-binding domains"/>
    <property type="match status" value="1"/>
</dbReference>
<feature type="domain" description="HTH lacI-type" evidence="4">
    <location>
        <begin position="11"/>
        <end position="67"/>
    </location>
</feature>
<gene>
    <name evidence="5" type="ORF">F4556_004896</name>
</gene>
<sequence>MSNPPAAATPPTSADVARLAGVSRATVSFVLNDTAGGRVGEQTRQRVRAAAAELGYVPHAAARSLRAGRTGVVLLGGSSAPIGPLFSEFYRELQGALRRRGYTSVLYGPSPGEGDEPARAWAELRPAAVLCLEPVLTPAGVDLLHRSGTRAVFTLGTAPVAGAHALIMDQREVGAAAGAHLLATGRRRLGVVIPADPGLDQFSAPRLAGLRAAAASALAGPVETLPLDFTEASGAAAAARCRDLGLDGVFGYNDEYAMLLLRSLQDLGLDVPARVALVGADDLLLGRLLRPRLSTVHMTLPGGESLATLIDEIIADPTTTPATRNLLTVRLIPRDSS</sequence>
<dbReference type="PANTHER" id="PTHR30146">
    <property type="entry name" value="LACI-RELATED TRANSCRIPTIONAL REPRESSOR"/>
    <property type="match status" value="1"/>
</dbReference>
<dbReference type="GO" id="GO:0000976">
    <property type="term" value="F:transcription cis-regulatory region binding"/>
    <property type="evidence" value="ECO:0007669"/>
    <property type="project" value="TreeGrafter"/>
</dbReference>
<dbReference type="EMBL" id="JACHJR010000001">
    <property type="protein sequence ID" value="MBB4949361.1"/>
    <property type="molecule type" value="Genomic_DNA"/>
</dbReference>
<dbReference type="RefSeq" id="WP_184919640.1">
    <property type="nucleotide sequence ID" value="NZ_JACHJR010000001.1"/>
</dbReference>
<dbReference type="CDD" id="cd01392">
    <property type="entry name" value="HTH_LacI"/>
    <property type="match status" value="1"/>
</dbReference>
<evidence type="ECO:0000313" key="5">
    <source>
        <dbReference type="EMBL" id="MBB4949361.1"/>
    </source>
</evidence>
<keyword evidence="6" id="KW-1185">Reference proteome</keyword>
<dbReference type="AlphaFoldDB" id="A0A7W7SHE2"/>
<dbReference type="InterPro" id="IPR046335">
    <property type="entry name" value="LacI/GalR-like_sensor"/>
</dbReference>
<keyword evidence="3" id="KW-0804">Transcription</keyword>
<keyword evidence="2 5" id="KW-0238">DNA-binding</keyword>
<dbReference type="InterPro" id="IPR028082">
    <property type="entry name" value="Peripla_BP_I"/>
</dbReference>